<sequence>MPPLPDSAQAPEVVHAEPPDEIPKSPPSLELVSEETHMPPLPDSSQAPEAVHAEPPGEIPKSLPSLELHVISGQF</sequence>
<dbReference type="OrthoDB" id="1052800at2759"/>
<gene>
    <name evidence="2" type="ORF">ARALYDRAFT_920677</name>
</gene>
<keyword evidence="3" id="KW-1185">Reference proteome</keyword>
<dbReference type="EMBL" id="GL349018">
    <property type="protein sequence ID" value="EFH38731.1"/>
    <property type="molecule type" value="Genomic_DNA"/>
</dbReference>
<proteinExistence type="predicted"/>
<accession>D7MXK2</accession>
<evidence type="ECO:0000256" key="1">
    <source>
        <dbReference type="SAM" id="MobiDB-lite"/>
    </source>
</evidence>
<dbReference type="Gramene" id="scaffold_44600005.1">
    <property type="protein sequence ID" value="scaffold_44600005.1"/>
    <property type="gene ID" value="scaffold_44600005.1"/>
</dbReference>
<dbReference type="KEGG" id="aly:9298551"/>
<dbReference type="Proteomes" id="UP000008694">
    <property type="component" value="Unassembled WGS sequence"/>
</dbReference>
<dbReference type="HOGENOM" id="CLU_2674468_0_0_1"/>
<feature type="compositionally biased region" description="Basic and acidic residues" evidence="1">
    <location>
        <begin position="14"/>
        <end position="23"/>
    </location>
</feature>
<organism evidence="3">
    <name type="scientific">Arabidopsis lyrata subsp. lyrata</name>
    <name type="common">Lyre-leaved rock-cress</name>
    <dbReference type="NCBI Taxonomy" id="81972"/>
    <lineage>
        <taxon>Eukaryota</taxon>
        <taxon>Viridiplantae</taxon>
        <taxon>Streptophyta</taxon>
        <taxon>Embryophyta</taxon>
        <taxon>Tracheophyta</taxon>
        <taxon>Spermatophyta</taxon>
        <taxon>Magnoliopsida</taxon>
        <taxon>eudicotyledons</taxon>
        <taxon>Gunneridae</taxon>
        <taxon>Pentapetalae</taxon>
        <taxon>rosids</taxon>
        <taxon>malvids</taxon>
        <taxon>Brassicales</taxon>
        <taxon>Brassicaceae</taxon>
        <taxon>Camelineae</taxon>
        <taxon>Arabidopsis</taxon>
    </lineage>
</organism>
<dbReference type="AlphaFoldDB" id="D7MXK2"/>
<protein>
    <submittedName>
        <fullName evidence="2">Predicted protein</fullName>
    </submittedName>
</protein>
<reference evidence="3" key="1">
    <citation type="journal article" date="2011" name="Nat. Genet.">
        <title>The Arabidopsis lyrata genome sequence and the basis of rapid genome size change.</title>
        <authorList>
            <person name="Hu T.T."/>
            <person name="Pattyn P."/>
            <person name="Bakker E.G."/>
            <person name="Cao J."/>
            <person name="Cheng J.-F."/>
            <person name="Clark R.M."/>
            <person name="Fahlgren N."/>
            <person name="Fawcett J.A."/>
            <person name="Grimwood J."/>
            <person name="Gundlach H."/>
            <person name="Haberer G."/>
            <person name="Hollister J.D."/>
            <person name="Ossowski S."/>
            <person name="Ottilar R.P."/>
            <person name="Salamov A.A."/>
            <person name="Schneeberger K."/>
            <person name="Spannagl M."/>
            <person name="Wang X."/>
            <person name="Yang L."/>
            <person name="Nasrallah M.E."/>
            <person name="Bergelson J."/>
            <person name="Carrington J.C."/>
            <person name="Gaut B.S."/>
            <person name="Schmutz J."/>
            <person name="Mayer K.F.X."/>
            <person name="Van de Peer Y."/>
            <person name="Grigoriev I.V."/>
            <person name="Nordborg M."/>
            <person name="Weigel D."/>
            <person name="Guo Y.-L."/>
        </authorList>
    </citation>
    <scope>NUCLEOTIDE SEQUENCE [LARGE SCALE GENOMIC DNA]</scope>
    <source>
        <strain evidence="3">cv. MN47</strain>
    </source>
</reference>
<evidence type="ECO:0000313" key="2">
    <source>
        <dbReference type="EMBL" id="EFH38731.1"/>
    </source>
</evidence>
<name>D7MXK2_ARALL</name>
<feature type="region of interest" description="Disordered" evidence="1">
    <location>
        <begin position="1"/>
        <end position="65"/>
    </location>
</feature>
<evidence type="ECO:0000313" key="3">
    <source>
        <dbReference type="Proteomes" id="UP000008694"/>
    </source>
</evidence>